<evidence type="ECO:0008006" key="3">
    <source>
        <dbReference type="Google" id="ProtNLM"/>
    </source>
</evidence>
<dbReference type="RefSeq" id="WP_005439242.1">
    <property type="nucleotide sequence ID" value="NZ_CM001466.1"/>
</dbReference>
<proteinExistence type="predicted"/>
<dbReference type="OrthoDB" id="9182871at2"/>
<name>H8GEG6_9PSEU</name>
<accession>H8GEG6</accession>
<dbReference type="HOGENOM" id="CLU_1601508_0_0_11"/>
<dbReference type="AlphaFoldDB" id="H8GEG6"/>
<sequence length="166" mass="18513">MTRKYVDCRETPSVSGCTLAMSGEEEELVRAAVQHAVDVHEHTDDEELREGVRQGLKDAPVADTTPGAFVQLIEFHTDRIDEVERMAREWADAIGADRTARWALVGADRDRPGTYMEIVEFPDYPAGMENSAHPATAEFAEKVRAVCTDEPRFVNLEVRSTTDFSA</sequence>
<reference evidence="1 2" key="1">
    <citation type="journal article" date="2012" name="Stand. Genomic Sci.">
        <title>Genome sequence of the soil bacterium Saccharomonospora azurea type strain (NA-128(T)).</title>
        <authorList>
            <person name="Klenk H.P."/>
            <person name="Held B."/>
            <person name="Lucas S."/>
            <person name="Lapidus A."/>
            <person name="Copeland A."/>
            <person name="Hammon N."/>
            <person name="Pitluck S."/>
            <person name="Goodwin L.A."/>
            <person name="Han C."/>
            <person name="Tapia R."/>
            <person name="Brambilla E.M."/>
            <person name="Potter G."/>
            <person name="Land M."/>
            <person name="Ivanova N."/>
            <person name="Rohde M."/>
            <person name="Goker M."/>
            <person name="Detter J.C."/>
            <person name="Kyrpides N.C."/>
            <person name="Woyke T."/>
        </authorList>
    </citation>
    <scope>NUCLEOTIDE SEQUENCE [LARGE SCALE GENOMIC DNA]</scope>
    <source>
        <strain evidence="1 2">NA-128</strain>
    </source>
</reference>
<dbReference type="EMBL" id="CM001466">
    <property type="protein sequence ID" value="EHY87961.1"/>
    <property type="molecule type" value="Genomic_DNA"/>
</dbReference>
<evidence type="ECO:0000313" key="1">
    <source>
        <dbReference type="EMBL" id="EHY87961.1"/>
    </source>
</evidence>
<organism evidence="1 2">
    <name type="scientific">Saccharomonospora azurea NA-128</name>
    <dbReference type="NCBI Taxonomy" id="882081"/>
    <lineage>
        <taxon>Bacteria</taxon>
        <taxon>Bacillati</taxon>
        <taxon>Actinomycetota</taxon>
        <taxon>Actinomycetes</taxon>
        <taxon>Pseudonocardiales</taxon>
        <taxon>Pseudonocardiaceae</taxon>
        <taxon>Saccharomonospora</taxon>
    </lineage>
</organism>
<dbReference type="Pfam" id="PF06348">
    <property type="entry name" value="DUF1059"/>
    <property type="match status" value="1"/>
</dbReference>
<evidence type="ECO:0000313" key="2">
    <source>
        <dbReference type="Proteomes" id="UP000004705"/>
    </source>
</evidence>
<dbReference type="InterPro" id="IPR009409">
    <property type="entry name" value="DUF1059"/>
</dbReference>
<keyword evidence="2" id="KW-1185">Reference proteome</keyword>
<dbReference type="Proteomes" id="UP000004705">
    <property type="component" value="Chromosome"/>
</dbReference>
<protein>
    <recommendedName>
        <fullName evidence="3">DUF1059 domain-containing protein</fullName>
    </recommendedName>
</protein>
<gene>
    <name evidence="1" type="ORF">SacazDRAFT_01015</name>
</gene>